<accession>A0A9Q3BXS3</accession>
<keyword evidence="2" id="KW-1185">Reference proteome</keyword>
<proteinExistence type="predicted"/>
<evidence type="ECO:0000313" key="2">
    <source>
        <dbReference type="Proteomes" id="UP000765509"/>
    </source>
</evidence>
<sequence>MSDSIINLEILGKCGGELGHAITKKCIELCSKDEYINSMGDISTRTRILKVWTRTPVVSNMIPKSSIEERKTEITVIKFHRCGRNSNLENTSTQKAKINELKDF</sequence>
<gene>
    <name evidence="1" type="ORF">O181_014241</name>
</gene>
<name>A0A9Q3BXS3_9BASI</name>
<organism evidence="1 2">
    <name type="scientific">Austropuccinia psidii MF-1</name>
    <dbReference type="NCBI Taxonomy" id="1389203"/>
    <lineage>
        <taxon>Eukaryota</taxon>
        <taxon>Fungi</taxon>
        <taxon>Dikarya</taxon>
        <taxon>Basidiomycota</taxon>
        <taxon>Pucciniomycotina</taxon>
        <taxon>Pucciniomycetes</taxon>
        <taxon>Pucciniales</taxon>
        <taxon>Sphaerophragmiaceae</taxon>
        <taxon>Austropuccinia</taxon>
    </lineage>
</organism>
<reference evidence="1" key="1">
    <citation type="submission" date="2021-03" db="EMBL/GenBank/DDBJ databases">
        <title>Draft genome sequence of rust myrtle Austropuccinia psidii MF-1, a brazilian biotype.</title>
        <authorList>
            <person name="Quecine M.C."/>
            <person name="Pachon D.M.R."/>
            <person name="Bonatelli M.L."/>
            <person name="Correr F.H."/>
            <person name="Franceschini L.M."/>
            <person name="Leite T.F."/>
            <person name="Margarido G.R.A."/>
            <person name="Almeida C.A."/>
            <person name="Ferrarezi J.A."/>
            <person name="Labate C.A."/>
        </authorList>
    </citation>
    <scope>NUCLEOTIDE SEQUENCE</scope>
    <source>
        <strain evidence="1">MF-1</strain>
    </source>
</reference>
<dbReference type="AlphaFoldDB" id="A0A9Q3BXS3"/>
<comment type="caution">
    <text evidence="1">The sequence shown here is derived from an EMBL/GenBank/DDBJ whole genome shotgun (WGS) entry which is preliminary data.</text>
</comment>
<dbReference type="OrthoDB" id="2507294at2759"/>
<protein>
    <submittedName>
        <fullName evidence="1">Uncharacterized protein</fullName>
    </submittedName>
</protein>
<dbReference type="EMBL" id="AVOT02003764">
    <property type="protein sequence ID" value="MBW0474526.1"/>
    <property type="molecule type" value="Genomic_DNA"/>
</dbReference>
<evidence type="ECO:0000313" key="1">
    <source>
        <dbReference type="EMBL" id="MBW0474526.1"/>
    </source>
</evidence>
<dbReference type="Proteomes" id="UP000765509">
    <property type="component" value="Unassembled WGS sequence"/>
</dbReference>